<evidence type="ECO:0000256" key="1">
    <source>
        <dbReference type="ARBA" id="ARBA00023002"/>
    </source>
</evidence>
<sequence length="231" mass="26191">KLDNSSFASIREFAKKIKAEYDKIHILINNAAVMFSPYKETEDGFEEQWAVNYLSHFLLTSLLLPLLKAGGHPGDCSRIVNVTSCAHDISDMDFTAINNTSKNTFLTHAAYGRSKLAQTMFTITLQKLLIDKSLNVLVYSVHPGIVRTDLFRNTILDKNKWLMMAWKTPDKGATPIIYAALNRDIEKKSGIFISNCKEAIPPPLALEEKIQKQLFELSLKQVQLNDFFQHL</sequence>
<accession>E2AZJ6</accession>
<dbReference type="Gene3D" id="3.40.50.720">
    <property type="entry name" value="NAD(P)-binding Rossmann-like Domain"/>
    <property type="match status" value="1"/>
</dbReference>
<dbReference type="SUPFAM" id="SSF51735">
    <property type="entry name" value="NAD(P)-binding Rossmann-fold domains"/>
    <property type="match status" value="1"/>
</dbReference>
<dbReference type="GO" id="GO:0016491">
    <property type="term" value="F:oxidoreductase activity"/>
    <property type="evidence" value="ECO:0007669"/>
    <property type="project" value="UniProtKB-KW"/>
</dbReference>
<dbReference type="InterPro" id="IPR002347">
    <property type="entry name" value="SDR_fam"/>
</dbReference>
<protein>
    <submittedName>
        <fullName evidence="2">Dehydrogenase/reductase SDR family member on chromosome X</fullName>
    </submittedName>
</protein>
<dbReference type="EMBL" id="GL444248">
    <property type="protein sequence ID" value="EFN61129.1"/>
    <property type="molecule type" value="Genomic_DNA"/>
</dbReference>
<dbReference type="InParanoid" id="E2AZJ6"/>
<dbReference type="Pfam" id="PF00106">
    <property type="entry name" value="adh_short"/>
    <property type="match status" value="1"/>
</dbReference>
<organism evidence="3">
    <name type="scientific">Camponotus floridanus</name>
    <name type="common">Florida carpenter ant</name>
    <dbReference type="NCBI Taxonomy" id="104421"/>
    <lineage>
        <taxon>Eukaryota</taxon>
        <taxon>Metazoa</taxon>
        <taxon>Ecdysozoa</taxon>
        <taxon>Arthropoda</taxon>
        <taxon>Hexapoda</taxon>
        <taxon>Insecta</taxon>
        <taxon>Pterygota</taxon>
        <taxon>Neoptera</taxon>
        <taxon>Endopterygota</taxon>
        <taxon>Hymenoptera</taxon>
        <taxon>Apocrita</taxon>
        <taxon>Aculeata</taxon>
        <taxon>Formicoidea</taxon>
        <taxon>Formicidae</taxon>
        <taxon>Formicinae</taxon>
        <taxon>Camponotus</taxon>
    </lineage>
</organism>
<dbReference type="PANTHER" id="PTHR43157">
    <property type="entry name" value="PHOSPHATIDYLINOSITOL-GLYCAN BIOSYNTHESIS CLASS F PROTEIN-RELATED"/>
    <property type="match status" value="1"/>
</dbReference>
<dbReference type="OrthoDB" id="191139at2759"/>
<dbReference type="InterPro" id="IPR036291">
    <property type="entry name" value="NAD(P)-bd_dom_sf"/>
</dbReference>
<dbReference type="PANTHER" id="PTHR43157:SF31">
    <property type="entry name" value="PHOSPHATIDYLINOSITOL-GLYCAN BIOSYNTHESIS CLASS F PROTEIN"/>
    <property type="match status" value="1"/>
</dbReference>
<keyword evidence="3" id="KW-1185">Reference proteome</keyword>
<dbReference type="Proteomes" id="UP000000311">
    <property type="component" value="Unassembled WGS sequence"/>
</dbReference>
<dbReference type="AlphaFoldDB" id="E2AZJ6"/>
<evidence type="ECO:0000313" key="3">
    <source>
        <dbReference type="Proteomes" id="UP000000311"/>
    </source>
</evidence>
<dbReference type="OMA" id="ASAIYWY"/>
<proteinExistence type="predicted"/>
<gene>
    <name evidence="2" type="ORF">EAG_15518</name>
</gene>
<dbReference type="PRINTS" id="PR01167">
    <property type="entry name" value="INSADHFAMILY"/>
</dbReference>
<reference evidence="2 3" key="1">
    <citation type="journal article" date="2010" name="Science">
        <title>Genomic comparison of the ants Camponotus floridanus and Harpegnathos saltator.</title>
        <authorList>
            <person name="Bonasio R."/>
            <person name="Zhang G."/>
            <person name="Ye C."/>
            <person name="Mutti N.S."/>
            <person name="Fang X."/>
            <person name="Qin N."/>
            <person name="Donahue G."/>
            <person name="Yang P."/>
            <person name="Li Q."/>
            <person name="Li C."/>
            <person name="Zhang P."/>
            <person name="Huang Z."/>
            <person name="Berger S.L."/>
            <person name="Reinberg D."/>
            <person name="Wang J."/>
            <person name="Liebig J."/>
        </authorList>
    </citation>
    <scope>NUCLEOTIDE SEQUENCE [LARGE SCALE GENOMIC DNA]</scope>
    <source>
        <strain evidence="3">C129</strain>
    </source>
</reference>
<evidence type="ECO:0000313" key="2">
    <source>
        <dbReference type="EMBL" id="EFN61129.1"/>
    </source>
</evidence>
<name>E2AZJ6_CAMFO</name>
<feature type="non-terminal residue" evidence="2">
    <location>
        <position position="1"/>
    </location>
</feature>
<keyword evidence="1" id="KW-0560">Oxidoreductase</keyword>